<dbReference type="Pfam" id="PF12799">
    <property type="entry name" value="LRR_4"/>
    <property type="match status" value="1"/>
</dbReference>
<evidence type="ECO:0000256" key="11">
    <source>
        <dbReference type="ARBA" id="ARBA00023180"/>
    </source>
</evidence>
<dbReference type="Proteomes" id="UP000324897">
    <property type="component" value="Unassembled WGS sequence"/>
</dbReference>
<dbReference type="InterPro" id="IPR001611">
    <property type="entry name" value="Leu-rich_rpt"/>
</dbReference>
<comment type="similarity">
    <text evidence="3">Belongs to the RLP family.</text>
</comment>
<evidence type="ECO:0000256" key="5">
    <source>
        <dbReference type="ARBA" id="ARBA00022614"/>
    </source>
</evidence>
<evidence type="ECO:0000256" key="6">
    <source>
        <dbReference type="ARBA" id="ARBA00022692"/>
    </source>
</evidence>
<evidence type="ECO:0008006" key="15">
    <source>
        <dbReference type="Google" id="ProtNLM"/>
    </source>
</evidence>
<dbReference type="InterPro" id="IPR025875">
    <property type="entry name" value="Leu-rich_rpt_4"/>
</dbReference>
<dbReference type="Gramene" id="TVU21714">
    <property type="protein sequence ID" value="TVU21714"/>
    <property type="gene ID" value="EJB05_31368"/>
</dbReference>
<evidence type="ECO:0000256" key="2">
    <source>
        <dbReference type="ARBA" id="ARBA00004479"/>
    </source>
</evidence>
<accession>A0A5J9UE25</accession>
<dbReference type="InterPro" id="IPR046956">
    <property type="entry name" value="RLP23-like"/>
</dbReference>
<comment type="subcellular location">
    <subcellularLocation>
        <location evidence="1">Cell membrane</location>
    </subcellularLocation>
    <subcellularLocation>
        <location evidence="2">Membrane</location>
        <topology evidence="2">Single-pass type I membrane protein</topology>
    </subcellularLocation>
</comment>
<keyword evidence="6 12" id="KW-0812">Transmembrane</keyword>
<reference evidence="13 14" key="1">
    <citation type="journal article" date="2019" name="Sci. Rep.">
        <title>A high-quality genome of Eragrostis curvula grass provides insights into Poaceae evolution and supports new strategies to enhance forage quality.</title>
        <authorList>
            <person name="Carballo J."/>
            <person name="Santos B.A.C.M."/>
            <person name="Zappacosta D."/>
            <person name="Garbus I."/>
            <person name="Selva J.P."/>
            <person name="Gallo C.A."/>
            <person name="Diaz A."/>
            <person name="Albertini E."/>
            <person name="Caccamo M."/>
            <person name="Echenique V."/>
        </authorList>
    </citation>
    <scope>NUCLEOTIDE SEQUENCE [LARGE SCALE GENOMIC DNA]</scope>
    <source>
        <strain evidence="14">cv. Victoria</strain>
        <tissue evidence="13">Leaf</tissue>
    </source>
</reference>
<proteinExistence type="inferred from homology"/>
<dbReference type="AlphaFoldDB" id="A0A5J9UE25"/>
<evidence type="ECO:0000256" key="4">
    <source>
        <dbReference type="ARBA" id="ARBA00022475"/>
    </source>
</evidence>
<gene>
    <name evidence="13" type="ORF">EJB05_31368</name>
</gene>
<keyword evidence="9 12" id="KW-1133">Transmembrane helix</keyword>
<dbReference type="OrthoDB" id="442066at2759"/>
<dbReference type="EMBL" id="RWGY01000026">
    <property type="protein sequence ID" value="TVU21714.1"/>
    <property type="molecule type" value="Genomic_DNA"/>
</dbReference>
<comment type="caution">
    <text evidence="13">The sequence shown here is derived from an EMBL/GenBank/DDBJ whole genome shotgun (WGS) entry which is preliminary data.</text>
</comment>
<evidence type="ECO:0000313" key="14">
    <source>
        <dbReference type="Proteomes" id="UP000324897"/>
    </source>
</evidence>
<evidence type="ECO:0000256" key="8">
    <source>
        <dbReference type="ARBA" id="ARBA00022737"/>
    </source>
</evidence>
<evidence type="ECO:0000256" key="3">
    <source>
        <dbReference type="ARBA" id="ARBA00009592"/>
    </source>
</evidence>
<dbReference type="Pfam" id="PF00560">
    <property type="entry name" value="LRR_1"/>
    <property type="match status" value="4"/>
</dbReference>
<evidence type="ECO:0000256" key="10">
    <source>
        <dbReference type="ARBA" id="ARBA00023136"/>
    </source>
</evidence>
<dbReference type="InterPro" id="IPR032675">
    <property type="entry name" value="LRR_dom_sf"/>
</dbReference>
<organism evidence="13 14">
    <name type="scientific">Eragrostis curvula</name>
    <name type="common">weeping love grass</name>
    <dbReference type="NCBI Taxonomy" id="38414"/>
    <lineage>
        <taxon>Eukaryota</taxon>
        <taxon>Viridiplantae</taxon>
        <taxon>Streptophyta</taxon>
        <taxon>Embryophyta</taxon>
        <taxon>Tracheophyta</taxon>
        <taxon>Spermatophyta</taxon>
        <taxon>Magnoliopsida</taxon>
        <taxon>Liliopsida</taxon>
        <taxon>Poales</taxon>
        <taxon>Poaceae</taxon>
        <taxon>PACMAD clade</taxon>
        <taxon>Chloridoideae</taxon>
        <taxon>Eragrostideae</taxon>
        <taxon>Eragrostidinae</taxon>
        <taxon>Eragrostis</taxon>
    </lineage>
</organism>
<keyword evidence="4" id="KW-1003">Cell membrane</keyword>
<evidence type="ECO:0000313" key="13">
    <source>
        <dbReference type="EMBL" id="TVU21714.1"/>
    </source>
</evidence>
<keyword evidence="11" id="KW-0325">Glycoprotein</keyword>
<sequence>MAGTDCCRWDGVRCGHGSGRVTSLDLGGCGLLSSELDPSIFSLTSLRYLNLAMNDFNYSKLPSTGFERLTELTHLNLSTSLFSGTVPASIGRLTNLVSLDLSYANEFRDHYDYGYEYSNPQYHLAVPGFKTLIANLMNLRELRLGFVHMPSDGADWCHAVAIDGFEAFRPAYVMHFDISFNMLEGQIPLPQQSITLDYSNNMFSSIPVNISTPLQYLITFRASRNNLSGSISESFCTPRLKILDLAYNYLSGSIPSCLMEGTNALQVLNLKRNKLRGELPYNVSKNCMLEVLDFGDNSIKGQLPRSLAACTDLEVLDIGNNQISDYFPCWMSTLARLQVFVLKSNRFFGQIEHYSTKDMHSCEFPSLRILDIASNNFSGSLRESWFLSLYSMVVKTANETMTMEYTDASQVYQVATIITYKGLDVSISNILASLVFIDISNNAFHGSIADAIGELVLLNVLNLSHNSFTGPIPSLLGHLTLLEVLDLSSNELSGEIPKERALLDFLTTLNLSYNNLVGRIPEPPHFMTFTNSSFLGNDGLCGPPLSKVCSDATTPSVVSHHSSKNSVDIVMFLFAGLGFGLGFAVAAVVTWGIPIRKRS</sequence>
<evidence type="ECO:0000256" key="9">
    <source>
        <dbReference type="ARBA" id="ARBA00022989"/>
    </source>
</evidence>
<protein>
    <recommendedName>
        <fullName evidence="15">Leucine-rich repeat-containing N-terminal plant-type domain-containing protein</fullName>
    </recommendedName>
</protein>
<keyword evidence="8" id="KW-0677">Repeat</keyword>
<dbReference type="PANTHER" id="PTHR48061:SF48">
    <property type="entry name" value="OS01G0162500 PROTEIN"/>
    <property type="match status" value="1"/>
</dbReference>
<dbReference type="Gene3D" id="3.80.10.10">
    <property type="entry name" value="Ribonuclease Inhibitor"/>
    <property type="match status" value="3"/>
</dbReference>
<keyword evidence="5" id="KW-0433">Leucine-rich repeat</keyword>
<keyword evidence="7" id="KW-0732">Signal</keyword>
<dbReference type="FunFam" id="3.80.10.10:FF:000213">
    <property type="entry name" value="Tyrosine-sulfated glycopeptide receptor 1"/>
    <property type="match status" value="1"/>
</dbReference>
<evidence type="ECO:0000256" key="12">
    <source>
        <dbReference type="SAM" id="Phobius"/>
    </source>
</evidence>
<keyword evidence="14" id="KW-1185">Reference proteome</keyword>
<feature type="non-terminal residue" evidence="13">
    <location>
        <position position="1"/>
    </location>
</feature>
<name>A0A5J9UE25_9POAL</name>
<dbReference type="GO" id="GO:0005886">
    <property type="term" value="C:plasma membrane"/>
    <property type="evidence" value="ECO:0007669"/>
    <property type="project" value="UniProtKB-SubCell"/>
</dbReference>
<dbReference type="PANTHER" id="PTHR48061">
    <property type="entry name" value="LEUCINE-RICH REPEAT RECEPTOR PROTEIN KINASE EMS1-LIKE-RELATED"/>
    <property type="match status" value="1"/>
</dbReference>
<feature type="transmembrane region" description="Helical" evidence="12">
    <location>
        <begin position="569"/>
        <end position="593"/>
    </location>
</feature>
<keyword evidence="10 12" id="KW-0472">Membrane</keyword>
<evidence type="ECO:0000256" key="1">
    <source>
        <dbReference type="ARBA" id="ARBA00004236"/>
    </source>
</evidence>
<dbReference type="SUPFAM" id="SSF52058">
    <property type="entry name" value="L domain-like"/>
    <property type="match status" value="2"/>
</dbReference>
<evidence type="ECO:0000256" key="7">
    <source>
        <dbReference type="ARBA" id="ARBA00022729"/>
    </source>
</evidence>